<comment type="caution">
    <text evidence="1">The sequence shown here is derived from an EMBL/GenBank/DDBJ whole genome shotgun (WGS) entry which is preliminary data.</text>
</comment>
<protein>
    <submittedName>
        <fullName evidence="1">Uncharacterized protein</fullName>
    </submittedName>
</protein>
<dbReference type="AlphaFoldDB" id="A0A1V6LYD9"/>
<gene>
    <name evidence="1" type="ORF">BIY37_09610</name>
</gene>
<reference evidence="1 2" key="1">
    <citation type="journal article" date="2016" name="Genome Announc.">
        <title>Draft Genome Sequence of the Anaerobic Ammonium-Oxidizing Bacterium 'Candidatus Brocadia sp. 40'.</title>
        <authorList>
            <person name="Ali M."/>
            <person name="Haroon M.F."/>
            <person name="Narita Y."/>
            <person name="Zhang L."/>
            <person name="Rangel Shaw D."/>
            <person name="Okabe S."/>
            <person name="Saikaly P.E."/>
        </authorList>
    </citation>
    <scope>NUCLEOTIDE SEQUENCE [LARGE SCALE GENOMIC DNA]</scope>
    <source>
        <strain evidence="1 2">40</strain>
    </source>
</reference>
<keyword evidence="2" id="KW-1185">Reference proteome</keyword>
<name>A0A1V6LYD9_9BACT</name>
<dbReference type="Proteomes" id="UP000242219">
    <property type="component" value="Unassembled WGS sequence"/>
</dbReference>
<sequence>MGKKLGKKQHINRMEKSFKFVMLSMALSVVKLKESCRKDDIMKQYHFAKKTIRKDCFIN</sequence>
<proteinExistence type="predicted"/>
<evidence type="ECO:0000313" key="1">
    <source>
        <dbReference type="EMBL" id="OQD45164.1"/>
    </source>
</evidence>
<organism evidence="1 2">
    <name type="scientific">Candidatus Brocadia sapporoensis</name>
    <dbReference type="NCBI Taxonomy" id="392547"/>
    <lineage>
        <taxon>Bacteria</taxon>
        <taxon>Pseudomonadati</taxon>
        <taxon>Planctomycetota</taxon>
        <taxon>Candidatus Brocadiia</taxon>
        <taxon>Candidatus Brocadiales</taxon>
        <taxon>Candidatus Brocadiaceae</taxon>
        <taxon>Candidatus Brocadia</taxon>
    </lineage>
</organism>
<dbReference type="EMBL" id="MJUW02000101">
    <property type="protein sequence ID" value="OQD45164.1"/>
    <property type="molecule type" value="Genomic_DNA"/>
</dbReference>
<accession>A0A1V6LYD9</accession>
<evidence type="ECO:0000313" key="2">
    <source>
        <dbReference type="Proteomes" id="UP000242219"/>
    </source>
</evidence>